<name>A0A847SB32_9NEIS</name>
<feature type="compositionally biased region" description="Basic and acidic residues" evidence="1">
    <location>
        <begin position="124"/>
        <end position="137"/>
    </location>
</feature>
<sequence>MSVITTTPYFIRAIHEWCCDNGMTPYLVVAVSAQTRVPVEYVKDGEITLNISPTATQGLQIGNEVITFSARFNGASRQIYVPVNRVRAVFAREDGTGMAFEVNDDGQPEPPPTDEGPGDEVQPEPEKAERPRLKVVK</sequence>
<gene>
    <name evidence="2" type="ORF">HF682_13210</name>
</gene>
<evidence type="ECO:0000313" key="2">
    <source>
        <dbReference type="EMBL" id="NLR76117.1"/>
    </source>
</evidence>
<keyword evidence="2" id="KW-0645">Protease</keyword>
<dbReference type="PANTHER" id="PTHR37486">
    <property type="entry name" value="STRINGENT STARVATION PROTEIN B"/>
    <property type="match status" value="1"/>
</dbReference>
<dbReference type="InterPro" id="IPR007481">
    <property type="entry name" value="SspB"/>
</dbReference>
<proteinExistence type="predicted"/>
<dbReference type="Gene3D" id="2.30.30.220">
    <property type="entry name" value="SspB-like"/>
    <property type="match status" value="1"/>
</dbReference>
<reference evidence="2 3" key="1">
    <citation type="submission" date="2020-04" db="EMBL/GenBank/DDBJ databases">
        <title>Draft genome of Leeia sp. IMCC25680.</title>
        <authorList>
            <person name="Song J."/>
            <person name="Cho J.-C."/>
        </authorList>
    </citation>
    <scope>NUCLEOTIDE SEQUENCE [LARGE SCALE GENOMIC DNA]</scope>
    <source>
        <strain evidence="2 3">IMCC25680</strain>
    </source>
</reference>
<keyword evidence="2" id="KW-0378">Hydrolase</keyword>
<dbReference type="PANTHER" id="PTHR37486:SF1">
    <property type="entry name" value="STRINGENT STARVATION PROTEIN B"/>
    <property type="match status" value="1"/>
</dbReference>
<accession>A0A847SB32</accession>
<feature type="region of interest" description="Disordered" evidence="1">
    <location>
        <begin position="97"/>
        <end position="137"/>
    </location>
</feature>
<dbReference type="InterPro" id="IPR036760">
    <property type="entry name" value="SspB-like_sf"/>
</dbReference>
<comment type="caution">
    <text evidence="2">The sequence shown here is derived from an EMBL/GenBank/DDBJ whole genome shotgun (WGS) entry which is preliminary data.</text>
</comment>
<dbReference type="PIRSF" id="PIRSF005276">
    <property type="entry name" value="SspB"/>
    <property type="match status" value="1"/>
</dbReference>
<dbReference type="AlphaFoldDB" id="A0A847SB32"/>
<dbReference type="SUPFAM" id="SSF101738">
    <property type="entry name" value="SspB-like"/>
    <property type="match status" value="1"/>
</dbReference>
<dbReference type="Pfam" id="PF04386">
    <property type="entry name" value="SspB"/>
    <property type="match status" value="1"/>
</dbReference>
<dbReference type="RefSeq" id="WP_168877790.1">
    <property type="nucleotide sequence ID" value="NZ_JABAIM010000003.1"/>
</dbReference>
<evidence type="ECO:0000256" key="1">
    <source>
        <dbReference type="SAM" id="MobiDB-lite"/>
    </source>
</evidence>
<dbReference type="GO" id="GO:0006508">
    <property type="term" value="P:proteolysis"/>
    <property type="evidence" value="ECO:0007669"/>
    <property type="project" value="UniProtKB-KW"/>
</dbReference>
<evidence type="ECO:0000313" key="3">
    <source>
        <dbReference type="Proteomes" id="UP000587991"/>
    </source>
</evidence>
<organism evidence="2 3">
    <name type="scientific">Leeia aquatica</name>
    <dbReference type="NCBI Taxonomy" id="2725557"/>
    <lineage>
        <taxon>Bacteria</taxon>
        <taxon>Pseudomonadati</taxon>
        <taxon>Pseudomonadota</taxon>
        <taxon>Betaproteobacteria</taxon>
        <taxon>Neisseriales</taxon>
        <taxon>Leeiaceae</taxon>
        <taxon>Leeia</taxon>
    </lineage>
</organism>
<keyword evidence="3" id="KW-1185">Reference proteome</keyword>
<dbReference type="Proteomes" id="UP000587991">
    <property type="component" value="Unassembled WGS sequence"/>
</dbReference>
<protein>
    <submittedName>
        <fullName evidence="2">ClpXP protease specificity-enhancing factor</fullName>
    </submittedName>
</protein>
<dbReference type="EMBL" id="JABAIM010000003">
    <property type="protein sequence ID" value="NLR76117.1"/>
    <property type="molecule type" value="Genomic_DNA"/>
</dbReference>
<dbReference type="NCBIfam" id="NF008769">
    <property type="entry name" value="PRK11798.2-5"/>
    <property type="match status" value="1"/>
</dbReference>
<dbReference type="GO" id="GO:0008233">
    <property type="term" value="F:peptidase activity"/>
    <property type="evidence" value="ECO:0007669"/>
    <property type="project" value="UniProtKB-KW"/>
</dbReference>